<evidence type="ECO:0000256" key="1">
    <source>
        <dbReference type="SAM" id="MobiDB-lite"/>
    </source>
</evidence>
<dbReference type="AlphaFoldDB" id="A0A8S1GY25"/>
<dbReference type="PANTHER" id="PTHR12276">
    <property type="entry name" value="EPSIN/ENT-RELATED"/>
    <property type="match status" value="1"/>
</dbReference>
<feature type="region of interest" description="Disordered" evidence="1">
    <location>
        <begin position="138"/>
        <end position="269"/>
    </location>
</feature>
<name>A0A8S1GY25_9PELO</name>
<feature type="compositionally biased region" description="Polar residues" evidence="1">
    <location>
        <begin position="417"/>
        <end position="433"/>
    </location>
</feature>
<dbReference type="EMBL" id="CAJGYM010000009">
    <property type="protein sequence ID" value="CAD6188836.1"/>
    <property type="molecule type" value="Genomic_DNA"/>
</dbReference>
<feature type="compositionally biased region" description="Polar residues" evidence="1">
    <location>
        <begin position="308"/>
        <end position="317"/>
    </location>
</feature>
<dbReference type="GO" id="GO:0030276">
    <property type="term" value="F:clathrin binding"/>
    <property type="evidence" value="ECO:0007669"/>
    <property type="project" value="TreeGrafter"/>
</dbReference>
<feature type="compositionally biased region" description="Polar residues" evidence="1">
    <location>
        <begin position="460"/>
        <end position="478"/>
    </location>
</feature>
<dbReference type="InterPro" id="IPR013809">
    <property type="entry name" value="ENTH"/>
</dbReference>
<dbReference type="PROSITE" id="PS50942">
    <property type="entry name" value="ENTH"/>
    <property type="match status" value="1"/>
</dbReference>
<gene>
    <name evidence="3" type="ORF">CAUJ_LOCUS4755</name>
</gene>
<proteinExistence type="predicted"/>
<dbReference type="Pfam" id="PF01417">
    <property type="entry name" value="ENTH"/>
    <property type="match status" value="2"/>
</dbReference>
<dbReference type="OrthoDB" id="4033880at2759"/>
<accession>A0A8S1GY25</accession>
<keyword evidence="4" id="KW-1185">Reference proteome</keyword>
<organism evidence="3 4">
    <name type="scientific">Caenorhabditis auriculariae</name>
    <dbReference type="NCBI Taxonomy" id="2777116"/>
    <lineage>
        <taxon>Eukaryota</taxon>
        <taxon>Metazoa</taxon>
        <taxon>Ecdysozoa</taxon>
        <taxon>Nematoda</taxon>
        <taxon>Chromadorea</taxon>
        <taxon>Rhabditida</taxon>
        <taxon>Rhabditina</taxon>
        <taxon>Rhabditomorpha</taxon>
        <taxon>Rhabditoidea</taxon>
        <taxon>Rhabditidae</taxon>
        <taxon>Peloderinae</taxon>
        <taxon>Caenorhabditis</taxon>
    </lineage>
</organism>
<dbReference type="SMART" id="SM00273">
    <property type="entry name" value="ENTH"/>
    <property type="match status" value="1"/>
</dbReference>
<feature type="region of interest" description="Disordered" evidence="1">
    <location>
        <begin position="417"/>
        <end position="478"/>
    </location>
</feature>
<dbReference type="GO" id="GO:0005886">
    <property type="term" value="C:plasma membrane"/>
    <property type="evidence" value="ECO:0007669"/>
    <property type="project" value="TreeGrafter"/>
</dbReference>
<feature type="domain" description="ENTH" evidence="2">
    <location>
        <begin position="37"/>
        <end position="170"/>
    </location>
</feature>
<feature type="region of interest" description="Disordered" evidence="1">
    <location>
        <begin position="287"/>
        <end position="318"/>
    </location>
</feature>
<sequence length="478" mass="50937">MSDLFSGVASSLKSVANNVASSINSSEVRKIAEKMQDVLMNYSEEELTVRDATNEDPWGPTGPQMKKISDYTFNSDSFHPAVGMLYKRIEGSSFFELRSLENYKFIDEKGHDQGINIRHRVKIIIDLLTDDDKLREERQKAKADNKSRYRGYTSDDLRSANFDNHSSSSGTISSAGRSREVSSFQFRDSNRDSSPELGFDTAKKEETKKKTENDDDEFGDFIAARTTNTPKRPSLTNTTSASFSALPPPPKTGSLAHVPAPKAAQASSGGSFFDDLISIDTSKQQTFSPAPANLASPPQADIFGVTPPASSKPSGNTFDPFASAGGSNSNVDLFGGSSAPINQSSVSPAAPMPDMFSGFAGQANNSASADLFGDFGATPTPAPLPTNDFFGNTSSSAIPPAAFSDLFGLTQLTPSSQKSVGNAQNGSNAVSAKQENKPAPKVGNTWANAGGLIDFDNLANKPTNTKAAPSLNQLQNKF</sequence>
<feature type="compositionally biased region" description="Basic and acidic residues" evidence="1">
    <location>
        <begin position="138"/>
        <end position="158"/>
    </location>
</feature>
<dbReference type="Proteomes" id="UP000835052">
    <property type="component" value="Unassembled WGS sequence"/>
</dbReference>
<dbReference type="GO" id="GO:0006897">
    <property type="term" value="P:endocytosis"/>
    <property type="evidence" value="ECO:0007669"/>
    <property type="project" value="TreeGrafter"/>
</dbReference>
<protein>
    <recommendedName>
        <fullName evidence="2">ENTH domain-containing protein</fullName>
    </recommendedName>
</protein>
<dbReference type="GO" id="GO:0005768">
    <property type="term" value="C:endosome"/>
    <property type="evidence" value="ECO:0007669"/>
    <property type="project" value="TreeGrafter"/>
</dbReference>
<reference evidence="3" key="1">
    <citation type="submission" date="2020-10" db="EMBL/GenBank/DDBJ databases">
        <authorList>
            <person name="Kikuchi T."/>
        </authorList>
    </citation>
    <scope>NUCLEOTIDE SEQUENCE</scope>
    <source>
        <strain evidence="3">NKZ352</strain>
    </source>
</reference>
<feature type="compositionally biased region" description="Polar residues" evidence="1">
    <location>
        <begin position="225"/>
        <end position="243"/>
    </location>
</feature>
<dbReference type="GO" id="GO:0030125">
    <property type="term" value="C:clathrin vesicle coat"/>
    <property type="evidence" value="ECO:0007669"/>
    <property type="project" value="TreeGrafter"/>
</dbReference>
<dbReference type="Gene3D" id="1.25.40.90">
    <property type="match status" value="2"/>
</dbReference>
<feature type="compositionally biased region" description="Basic and acidic residues" evidence="1">
    <location>
        <begin position="201"/>
        <end position="212"/>
    </location>
</feature>
<feature type="compositionally biased region" description="Low complexity" evidence="1">
    <location>
        <begin position="166"/>
        <end position="176"/>
    </location>
</feature>
<evidence type="ECO:0000313" key="3">
    <source>
        <dbReference type="EMBL" id="CAD6188836.1"/>
    </source>
</evidence>
<evidence type="ECO:0000259" key="2">
    <source>
        <dbReference type="PROSITE" id="PS50942"/>
    </source>
</evidence>
<dbReference type="PANTHER" id="PTHR12276:SF45">
    <property type="entry name" value="CLATHRIN INTERACTOR 1"/>
    <property type="match status" value="1"/>
</dbReference>
<dbReference type="GO" id="GO:0005543">
    <property type="term" value="F:phospholipid binding"/>
    <property type="evidence" value="ECO:0007669"/>
    <property type="project" value="TreeGrafter"/>
</dbReference>
<evidence type="ECO:0000313" key="4">
    <source>
        <dbReference type="Proteomes" id="UP000835052"/>
    </source>
</evidence>
<dbReference type="InterPro" id="IPR008942">
    <property type="entry name" value="ENTH_VHS"/>
</dbReference>
<dbReference type="SUPFAM" id="SSF48464">
    <property type="entry name" value="ENTH/VHS domain"/>
    <property type="match status" value="1"/>
</dbReference>
<comment type="caution">
    <text evidence="3">The sequence shown here is derived from an EMBL/GenBank/DDBJ whole genome shotgun (WGS) entry which is preliminary data.</text>
</comment>